<dbReference type="EMBL" id="CANTUO010000001">
    <property type="protein sequence ID" value="CAI5756207.1"/>
    <property type="molecule type" value="Genomic_DNA"/>
</dbReference>
<comment type="caution">
    <text evidence="2">The sequence shown here is derived from an EMBL/GenBank/DDBJ whole genome shotgun (WGS) entry which is preliminary data.</text>
</comment>
<keyword evidence="3" id="KW-1185">Reference proteome</keyword>
<sequence length="313" mass="35901">MLKTKDDLKSLINSFNEATLYWKDNLNKSVNSSNVDNPINELIKLISLIKAHTTKVGIIFKPENVEKDPSAAYNTLEKLSQTLVLLISVIGQLKQKELSKIYYSEIINQSKSLIVANYEFSSELSLDGRLISVGKIWNICDSLTSLLENNNLGFLSFKINQTLSILDDGWDEFVSWCDDPIGQEDPFEISEEDEDDDYEYMEISELKEYVNYWLNKIKLVKLLISSFKKSLPKSTTGDEIDQIYNLQSGIINLIDSFIMDIMLIRNTDLEIDKCTNQITINSIKLAKLASSIHKDTKKSQWYISWITKYDNSD</sequence>
<reference evidence="2" key="1">
    <citation type="submission" date="2022-12" db="EMBL/GenBank/DDBJ databases">
        <authorList>
            <person name="Brejova B."/>
        </authorList>
    </citation>
    <scope>NUCLEOTIDE SEQUENCE</scope>
</reference>
<dbReference type="GO" id="GO:0005634">
    <property type="term" value="C:nucleus"/>
    <property type="evidence" value="ECO:0007669"/>
    <property type="project" value="TreeGrafter"/>
</dbReference>
<dbReference type="OrthoDB" id="4088536at2759"/>
<name>A0A9W4TRT0_9ASCO</name>
<accession>A0A9W4TRT0</accession>
<dbReference type="InterPro" id="IPR049317">
    <property type="entry name" value="GCIP-like_N"/>
</dbReference>
<dbReference type="AlphaFoldDB" id="A0A9W4TRT0"/>
<feature type="domain" description="Cyclin-D1-binding protein 1-like N-terminal" evidence="1">
    <location>
        <begin position="41"/>
        <end position="178"/>
    </location>
</feature>
<dbReference type="PANTHER" id="PTHR15492:SF1">
    <property type="entry name" value="CYCLIN-D1-BINDING PROTEIN 1"/>
    <property type="match status" value="1"/>
</dbReference>
<dbReference type="Proteomes" id="UP001152885">
    <property type="component" value="Unassembled WGS sequence"/>
</dbReference>
<dbReference type="PANTHER" id="PTHR15492">
    <property type="entry name" value="CYCLIN D1-BINDING PROTEIN 1"/>
    <property type="match status" value="1"/>
</dbReference>
<proteinExistence type="predicted"/>
<evidence type="ECO:0000313" key="2">
    <source>
        <dbReference type="EMBL" id="CAI5756207.1"/>
    </source>
</evidence>
<gene>
    <name evidence="2" type="ORF">CANVERA_P0724</name>
</gene>
<dbReference type="Pfam" id="PF13324">
    <property type="entry name" value="GCIP_N"/>
    <property type="match status" value="1"/>
</dbReference>
<evidence type="ECO:0000313" key="3">
    <source>
        <dbReference type="Proteomes" id="UP001152885"/>
    </source>
</evidence>
<protein>
    <recommendedName>
        <fullName evidence="1">Cyclin-D1-binding protein 1-like N-terminal domain-containing protein</fullName>
    </recommendedName>
</protein>
<evidence type="ECO:0000259" key="1">
    <source>
        <dbReference type="Pfam" id="PF13324"/>
    </source>
</evidence>
<organism evidence="2 3">
    <name type="scientific">Candida verbasci</name>
    <dbReference type="NCBI Taxonomy" id="1227364"/>
    <lineage>
        <taxon>Eukaryota</taxon>
        <taxon>Fungi</taxon>
        <taxon>Dikarya</taxon>
        <taxon>Ascomycota</taxon>
        <taxon>Saccharomycotina</taxon>
        <taxon>Pichiomycetes</taxon>
        <taxon>Debaryomycetaceae</taxon>
        <taxon>Candida/Lodderomyces clade</taxon>
        <taxon>Candida</taxon>
    </lineage>
</organism>
<dbReference type="InterPro" id="IPR026907">
    <property type="entry name" value="GCIP-like"/>
</dbReference>